<feature type="region of interest" description="Disordered" evidence="1">
    <location>
        <begin position="34"/>
        <end position="64"/>
    </location>
</feature>
<proteinExistence type="predicted"/>
<keyword evidence="2" id="KW-1133">Transmembrane helix</keyword>
<feature type="region of interest" description="Disordered" evidence="1">
    <location>
        <begin position="197"/>
        <end position="246"/>
    </location>
</feature>
<feature type="region of interest" description="Disordered" evidence="1">
    <location>
        <begin position="80"/>
        <end position="117"/>
    </location>
</feature>
<dbReference type="Gene3D" id="1.20.120.20">
    <property type="entry name" value="Apolipoprotein"/>
    <property type="match status" value="1"/>
</dbReference>
<protein>
    <submittedName>
        <fullName evidence="3">DUF3618 domain-containing protein</fullName>
    </submittedName>
</protein>
<dbReference type="KEGG" id="rain:Rai3103_00950"/>
<dbReference type="InterPro" id="IPR022062">
    <property type="entry name" value="DUF3618"/>
</dbReference>
<evidence type="ECO:0000256" key="1">
    <source>
        <dbReference type="SAM" id="MobiDB-lite"/>
    </source>
</evidence>
<keyword evidence="4" id="KW-1185">Reference proteome</keyword>
<gene>
    <name evidence="3" type="ORF">Rai3103_00950</name>
</gene>
<organism evidence="3 4">
    <name type="scientific">Raineyella fluvialis</name>
    <dbReference type="NCBI Taxonomy" id="2662261"/>
    <lineage>
        <taxon>Bacteria</taxon>
        <taxon>Bacillati</taxon>
        <taxon>Actinomycetota</taxon>
        <taxon>Actinomycetes</taxon>
        <taxon>Propionibacteriales</taxon>
        <taxon>Propionibacteriaceae</taxon>
        <taxon>Raineyella</taxon>
    </lineage>
</organism>
<evidence type="ECO:0000313" key="3">
    <source>
        <dbReference type="EMBL" id="QGF22489.1"/>
    </source>
</evidence>
<keyword evidence="2" id="KW-0812">Transmembrane</keyword>
<dbReference type="Pfam" id="PF12277">
    <property type="entry name" value="DUF3618"/>
    <property type="match status" value="1"/>
</dbReference>
<evidence type="ECO:0000256" key="2">
    <source>
        <dbReference type="SAM" id="Phobius"/>
    </source>
</evidence>
<dbReference type="Proteomes" id="UP000386847">
    <property type="component" value="Chromosome"/>
</dbReference>
<accession>A0A5Q2F6P6</accession>
<reference evidence="3 4" key="1">
    <citation type="submission" date="2019-10" db="EMBL/GenBank/DDBJ databases">
        <title>Genomic analysis of Raineyella sp. CBA3103.</title>
        <authorList>
            <person name="Roh S.W."/>
        </authorList>
    </citation>
    <scope>NUCLEOTIDE SEQUENCE [LARGE SCALE GENOMIC DNA]</scope>
    <source>
        <strain evidence="3 4">CBA3103</strain>
    </source>
</reference>
<keyword evidence="2" id="KW-0472">Membrane</keyword>
<feature type="transmembrane region" description="Helical" evidence="2">
    <location>
        <begin position="140"/>
        <end position="161"/>
    </location>
</feature>
<feature type="compositionally biased region" description="Basic residues" evidence="1">
    <location>
        <begin position="36"/>
        <end position="45"/>
    </location>
</feature>
<dbReference type="AlphaFoldDB" id="A0A5Q2F6P6"/>
<dbReference type="EMBL" id="CP045725">
    <property type="protein sequence ID" value="QGF22489.1"/>
    <property type="molecule type" value="Genomic_DNA"/>
</dbReference>
<sequence>MSTNDPDDIRRDIDRTRANLSYDVNALADEASPRQIARRQVRKVRSSAGSLRARLFGSDDEYDDNDYYDYYDERGYPVTAGTGAPYGRPSGPRSGEDPYASAGEPSTVQRAKEGAGEVAANVRDAAAHAPQEIRRRTQGAPLALGLIAFGLGGVVAALMPASEAERRAASRVKEQAAPLVDEAKSVVQESVENVKPVAQDAAASVKDTAQSGVDTVREDARSSAETVKGQARGGDTGPRPGPGAVR</sequence>
<evidence type="ECO:0000313" key="4">
    <source>
        <dbReference type="Proteomes" id="UP000386847"/>
    </source>
</evidence>
<dbReference type="RefSeq" id="WP_153570999.1">
    <property type="nucleotide sequence ID" value="NZ_CP045725.1"/>
</dbReference>
<name>A0A5Q2F6P6_9ACTN</name>
<dbReference type="SUPFAM" id="SSF58113">
    <property type="entry name" value="Apolipoprotein A-I"/>
    <property type="match status" value="1"/>
</dbReference>